<proteinExistence type="predicted"/>
<dbReference type="EMBL" id="JAAMPC010000016">
    <property type="protein sequence ID" value="KAG2250441.1"/>
    <property type="molecule type" value="Genomic_DNA"/>
</dbReference>
<reference evidence="2 3" key="1">
    <citation type="submission" date="2020-02" db="EMBL/GenBank/DDBJ databases">
        <authorList>
            <person name="Ma Q."/>
            <person name="Huang Y."/>
            <person name="Song X."/>
            <person name="Pei D."/>
        </authorList>
    </citation>
    <scope>NUCLEOTIDE SEQUENCE [LARGE SCALE GENOMIC DNA]</scope>
    <source>
        <strain evidence="2">Sxm20200214</strain>
        <tissue evidence="2">Leaf</tissue>
    </source>
</reference>
<evidence type="ECO:0000313" key="3">
    <source>
        <dbReference type="Proteomes" id="UP000886595"/>
    </source>
</evidence>
<sequence length="105" mass="11900">MAILFPVARVDGSICGSVGLSEEGKQRPFYRWLSSKQRPATSLSIGGSLKRRTTATVAAEANLKVKLRDLCACLRFFMFQSFKYACLYINHLIFLCVFRWIDQDA</sequence>
<keyword evidence="1" id="KW-0472">Membrane</keyword>
<evidence type="ECO:0000256" key="1">
    <source>
        <dbReference type="SAM" id="Phobius"/>
    </source>
</evidence>
<keyword evidence="1" id="KW-1133">Transmembrane helix</keyword>
<protein>
    <submittedName>
        <fullName evidence="2">Uncharacterized protein</fullName>
    </submittedName>
</protein>
<dbReference type="Proteomes" id="UP000886595">
    <property type="component" value="Unassembled WGS sequence"/>
</dbReference>
<keyword evidence="1" id="KW-0812">Transmembrane</keyword>
<name>A0A8X7TR33_BRACI</name>
<dbReference type="AlphaFoldDB" id="A0A8X7TR33"/>
<organism evidence="2 3">
    <name type="scientific">Brassica carinata</name>
    <name type="common">Ethiopian mustard</name>
    <name type="synonym">Abyssinian cabbage</name>
    <dbReference type="NCBI Taxonomy" id="52824"/>
    <lineage>
        <taxon>Eukaryota</taxon>
        <taxon>Viridiplantae</taxon>
        <taxon>Streptophyta</taxon>
        <taxon>Embryophyta</taxon>
        <taxon>Tracheophyta</taxon>
        <taxon>Spermatophyta</taxon>
        <taxon>Magnoliopsida</taxon>
        <taxon>eudicotyledons</taxon>
        <taxon>Gunneridae</taxon>
        <taxon>Pentapetalae</taxon>
        <taxon>rosids</taxon>
        <taxon>malvids</taxon>
        <taxon>Brassicales</taxon>
        <taxon>Brassicaceae</taxon>
        <taxon>Brassiceae</taxon>
        <taxon>Brassica</taxon>
    </lineage>
</organism>
<comment type="caution">
    <text evidence="2">The sequence shown here is derived from an EMBL/GenBank/DDBJ whole genome shotgun (WGS) entry which is preliminary data.</text>
</comment>
<accession>A0A8X7TR33</accession>
<keyword evidence="3" id="KW-1185">Reference proteome</keyword>
<feature type="transmembrane region" description="Helical" evidence="1">
    <location>
        <begin position="84"/>
        <end position="101"/>
    </location>
</feature>
<evidence type="ECO:0000313" key="2">
    <source>
        <dbReference type="EMBL" id="KAG2250441.1"/>
    </source>
</evidence>
<gene>
    <name evidence="2" type="ORF">Bca52824_080577</name>
</gene>